<dbReference type="AlphaFoldDB" id="A0A836CH49"/>
<protein>
    <submittedName>
        <fullName evidence="2">Uncharacterized protein</fullName>
    </submittedName>
</protein>
<evidence type="ECO:0000313" key="2">
    <source>
        <dbReference type="EMBL" id="KAG5185018.1"/>
    </source>
</evidence>
<keyword evidence="3" id="KW-1185">Reference proteome</keyword>
<gene>
    <name evidence="2" type="ORF">JKP88DRAFT_255196</name>
</gene>
<proteinExistence type="predicted"/>
<dbReference type="EMBL" id="JAFCMP010000145">
    <property type="protein sequence ID" value="KAG5185018.1"/>
    <property type="molecule type" value="Genomic_DNA"/>
</dbReference>
<comment type="caution">
    <text evidence="2">The sequence shown here is derived from an EMBL/GenBank/DDBJ whole genome shotgun (WGS) entry which is preliminary data.</text>
</comment>
<organism evidence="2 3">
    <name type="scientific">Tribonema minus</name>
    <dbReference type="NCBI Taxonomy" id="303371"/>
    <lineage>
        <taxon>Eukaryota</taxon>
        <taxon>Sar</taxon>
        <taxon>Stramenopiles</taxon>
        <taxon>Ochrophyta</taxon>
        <taxon>PX clade</taxon>
        <taxon>Xanthophyceae</taxon>
        <taxon>Tribonematales</taxon>
        <taxon>Tribonemataceae</taxon>
        <taxon>Tribonema</taxon>
    </lineage>
</organism>
<feature type="region of interest" description="Disordered" evidence="1">
    <location>
        <begin position="304"/>
        <end position="350"/>
    </location>
</feature>
<sequence>MPATESDGASHDNVPDDIMVHEQVPAQQQQLLHSPWPQRQRAVKNLAQRSTGTHTPEEWHICAGGCSNRADAAEPAMISQQLAALMQERDSSDAAFKAEKERWAVSQETLQQHLDQAILALDAQRTTLGQISAAAAAARSLRNDGAAVLPSSSLNNQGGTTTDTAAGSGAGNTLLNDRLAARYPPDTQRSSTSMHVGGPPSRNAILTMTVESVQRVQRGTGSHSYRGRGGAMPEAVRRTSTAPGATVSASSSTWDGSHRLNMQRDTPVWQPAAPAHATYHHPPGPPPHDVDTVMAHWEGLALPAATDDSEPEDAASESRLQSRRNGFGASTNRDLKMPSLPTQSSTFPTHRGPFIVGVNGGDDSAGDGCGDWARHRTTAPLEKGPALTLPPEQVDSSDASVAGVKRSPSFLYSSSPNLNDRRDGAAPARKHVAWPSESDSESLRPVQPMAVPYPHEPLGPPVAPPLPPPPSQGLWGTTDGQQSKLKLKEAPGLVRVLFVDWDGVTKHTRRTVEEAEAHLASLSTPPSAATMIFHCFSRPPGTRGLRARVPLGAMWDAVFHAMPRLAAYRHACRVFTDTCNAKDLRRSSSPSRMHGFHESIFTAHDAHIMPALGNAQFATASPFVIDVLVNRPTKGRQARKS</sequence>
<name>A0A836CH49_9STRA</name>
<feature type="region of interest" description="Disordered" evidence="1">
    <location>
        <begin position="216"/>
        <end position="259"/>
    </location>
</feature>
<feature type="region of interest" description="Disordered" evidence="1">
    <location>
        <begin position="149"/>
        <end position="172"/>
    </location>
</feature>
<evidence type="ECO:0000256" key="1">
    <source>
        <dbReference type="SAM" id="MobiDB-lite"/>
    </source>
</evidence>
<feature type="region of interest" description="Disordered" evidence="1">
    <location>
        <begin position="412"/>
        <end position="445"/>
    </location>
</feature>
<dbReference type="Proteomes" id="UP000664859">
    <property type="component" value="Unassembled WGS sequence"/>
</dbReference>
<reference evidence="2" key="1">
    <citation type="submission" date="2021-02" db="EMBL/GenBank/DDBJ databases">
        <title>First Annotated Genome of the Yellow-green Alga Tribonema minus.</title>
        <authorList>
            <person name="Mahan K.M."/>
        </authorList>
    </citation>
    <scope>NUCLEOTIDE SEQUENCE</scope>
    <source>
        <strain evidence="2">UTEX B ZZ1240</strain>
    </source>
</reference>
<feature type="compositionally biased region" description="Low complexity" evidence="1">
    <location>
        <begin position="271"/>
        <end position="281"/>
    </location>
</feature>
<evidence type="ECO:0000313" key="3">
    <source>
        <dbReference type="Proteomes" id="UP000664859"/>
    </source>
</evidence>
<feature type="region of interest" description="Disordered" evidence="1">
    <location>
        <begin position="271"/>
        <end position="292"/>
    </location>
</feature>
<feature type="compositionally biased region" description="Polar residues" evidence="1">
    <location>
        <begin position="238"/>
        <end position="255"/>
    </location>
</feature>
<feature type="compositionally biased region" description="Low complexity" evidence="1">
    <location>
        <begin position="155"/>
        <end position="172"/>
    </location>
</feature>
<accession>A0A836CH49</accession>